<keyword evidence="3" id="KW-0274">FAD</keyword>
<feature type="domain" description="FAD-binding PCMH-type" evidence="7">
    <location>
        <begin position="179"/>
        <end position="356"/>
    </location>
</feature>
<dbReference type="InterPro" id="IPR016169">
    <property type="entry name" value="FAD-bd_PCMH_sub2"/>
</dbReference>
<evidence type="ECO:0000256" key="3">
    <source>
        <dbReference type="ARBA" id="ARBA00022827"/>
    </source>
</evidence>
<dbReference type="InterPro" id="IPR016164">
    <property type="entry name" value="FAD-linked_Oxase-like_C"/>
</dbReference>
<evidence type="ECO:0000313" key="9">
    <source>
        <dbReference type="Proteomes" id="UP001338125"/>
    </source>
</evidence>
<gene>
    <name evidence="8" type="ORF">PT974_06099</name>
</gene>
<feature type="compositionally biased region" description="Basic and acidic residues" evidence="5">
    <location>
        <begin position="34"/>
        <end position="44"/>
    </location>
</feature>
<keyword evidence="2" id="KW-0285">Flavoprotein</keyword>
<sequence length="611" mass="67738">MTHQMRLATVRRTALQSLAAARSPATIAGSARHYATEIEPERPKPPRQGSNETKLGRSFQGQVMGSIGARLRREREQRDQYEKWRDMTDPSRNWMITFFFLSSIGISYWLGTYWPRQPEPTSTLPLSKTKAPAHNTKLENMQAAWADFVKLVGKENVSTVEGDLEAHTSSDWSTHPSNADERPFCVVYPSTTEEVSEIMKICHHRKIPVVAYSGGTSIEGHFTNTRKGICIDFARMDQILQVHDEDLDVVVQPAVGWENLNEFLADKGLFFPPDPGPGAQIGGMVGTGCSGTNAYRYGTMRDWVLNLTVVMADGTIIKTRQRPRKSSAGYDLTKLFIGSEGTLGLVTEATLKVAVKPEATSVAVSTFPSIRHAATCVSDVVGKGVPIAAVEILDDNQMMCINESKTTSRSWAVAPTLFFKFAGTPSGVKEQIAQVQALAKKAGSRTFEFAKSEEEQEELWSARKQALWSAIALKKPGDKVWTGDVAVPVSKLPQCIEETKEDIRQSGLFVTIVGHVGDGNFHTILFYNDAQRKKAETVVHRMVKRAIEMEGTVSGEHGVGLVKRDYLPHELGESTVDAMRQIKKAFDPLCLLNCDKIVRVQKPKRGEIEEW</sequence>
<dbReference type="InterPro" id="IPR006094">
    <property type="entry name" value="Oxid_FAD_bind_N"/>
</dbReference>
<evidence type="ECO:0000256" key="6">
    <source>
        <dbReference type="SAM" id="Phobius"/>
    </source>
</evidence>
<organism evidence="8 9">
    <name type="scientific">Cladobotryum mycophilum</name>
    <dbReference type="NCBI Taxonomy" id="491253"/>
    <lineage>
        <taxon>Eukaryota</taxon>
        <taxon>Fungi</taxon>
        <taxon>Dikarya</taxon>
        <taxon>Ascomycota</taxon>
        <taxon>Pezizomycotina</taxon>
        <taxon>Sordariomycetes</taxon>
        <taxon>Hypocreomycetidae</taxon>
        <taxon>Hypocreales</taxon>
        <taxon>Hypocreaceae</taxon>
        <taxon>Cladobotryum</taxon>
    </lineage>
</organism>
<keyword evidence="9" id="KW-1185">Reference proteome</keyword>
<evidence type="ECO:0000259" key="7">
    <source>
        <dbReference type="PROSITE" id="PS51387"/>
    </source>
</evidence>
<dbReference type="InterPro" id="IPR004113">
    <property type="entry name" value="FAD-bd_oxidored_4_C"/>
</dbReference>
<dbReference type="Pfam" id="PF01565">
    <property type="entry name" value="FAD_binding_4"/>
    <property type="match status" value="1"/>
</dbReference>
<comment type="cofactor">
    <cofactor evidence="1">
        <name>FAD</name>
        <dbReference type="ChEBI" id="CHEBI:57692"/>
    </cofactor>
</comment>
<dbReference type="InterPro" id="IPR016166">
    <property type="entry name" value="FAD-bd_PCMH"/>
</dbReference>
<evidence type="ECO:0000256" key="4">
    <source>
        <dbReference type="ARBA" id="ARBA00023002"/>
    </source>
</evidence>
<dbReference type="Pfam" id="PF02913">
    <property type="entry name" value="FAD-oxidase_C"/>
    <property type="match status" value="1"/>
</dbReference>
<dbReference type="SUPFAM" id="SSF55103">
    <property type="entry name" value="FAD-linked oxidases, C-terminal domain"/>
    <property type="match status" value="1"/>
</dbReference>
<evidence type="ECO:0000256" key="5">
    <source>
        <dbReference type="SAM" id="MobiDB-lite"/>
    </source>
</evidence>
<keyword evidence="6" id="KW-0472">Membrane</keyword>
<proteinExistence type="predicted"/>
<dbReference type="Gene3D" id="3.30.70.2740">
    <property type="match status" value="1"/>
</dbReference>
<comment type="caution">
    <text evidence="8">The sequence shown here is derived from an EMBL/GenBank/DDBJ whole genome shotgun (WGS) entry which is preliminary data.</text>
</comment>
<dbReference type="InterPro" id="IPR036318">
    <property type="entry name" value="FAD-bd_PCMH-like_sf"/>
</dbReference>
<protein>
    <submittedName>
        <fullName evidence="8">D-lactate ferricytochrome C oxidoreductase</fullName>
    </submittedName>
</protein>
<dbReference type="SUPFAM" id="SSF56176">
    <property type="entry name" value="FAD-binding/transporter-associated domain-like"/>
    <property type="match status" value="1"/>
</dbReference>
<reference evidence="8 9" key="1">
    <citation type="submission" date="2024-01" db="EMBL/GenBank/DDBJ databases">
        <title>Complete genome of Cladobotryum mycophilum ATHUM6906.</title>
        <authorList>
            <person name="Christinaki A.C."/>
            <person name="Myridakis A.I."/>
            <person name="Kouvelis V.N."/>
        </authorList>
    </citation>
    <scope>NUCLEOTIDE SEQUENCE [LARGE SCALE GENOMIC DNA]</scope>
    <source>
        <strain evidence="8 9">ATHUM6906</strain>
    </source>
</reference>
<evidence type="ECO:0000256" key="2">
    <source>
        <dbReference type="ARBA" id="ARBA00022630"/>
    </source>
</evidence>
<keyword evidence="6" id="KW-0812">Transmembrane</keyword>
<evidence type="ECO:0000256" key="1">
    <source>
        <dbReference type="ARBA" id="ARBA00001974"/>
    </source>
</evidence>
<keyword evidence="4" id="KW-0560">Oxidoreductase</keyword>
<dbReference type="Proteomes" id="UP001338125">
    <property type="component" value="Unassembled WGS sequence"/>
</dbReference>
<evidence type="ECO:0000313" key="8">
    <source>
        <dbReference type="EMBL" id="KAK5992684.1"/>
    </source>
</evidence>
<feature type="compositionally biased region" description="Polar residues" evidence="5">
    <location>
        <begin position="48"/>
        <end position="57"/>
    </location>
</feature>
<dbReference type="PROSITE" id="PS51387">
    <property type="entry name" value="FAD_PCMH"/>
    <property type="match status" value="1"/>
</dbReference>
<feature type="transmembrane region" description="Helical" evidence="6">
    <location>
        <begin position="93"/>
        <end position="114"/>
    </location>
</feature>
<name>A0ABR0SKL7_9HYPO</name>
<dbReference type="Gene3D" id="1.10.45.10">
    <property type="entry name" value="Vanillyl-alcohol Oxidase, Chain A, domain 4"/>
    <property type="match status" value="1"/>
</dbReference>
<feature type="region of interest" description="Disordered" evidence="5">
    <location>
        <begin position="29"/>
        <end position="57"/>
    </location>
</feature>
<dbReference type="PANTHER" id="PTHR11748:SF116">
    <property type="entry name" value="D-LACTATE DEHYDROGENASE (CYTOCHROME) (AFU_ORTHOLOGUE AFUA_7G02560)"/>
    <property type="match status" value="1"/>
</dbReference>
<dbReference type="InterPro" id="IPR016171">
    <property type="entry name" value="Vanillyl_alc_oxidase_C-sub2"/>
</dbReference>
<accession>A0ABR0SKL7</accession>
<keyword evidence="6" id="KW-1133">Transmembrane helix</keyword>
<dbReference type="EMBL" id="JAVFKD010000012">
    <property type="protein sequence ID" value="KAK5992684.1"/>
    <property type="molecule type" value="Genomic_DNA"/>
</dbReference>
<dbReference type="PANTHER" id="PTHR11748">
    <property type="entry name" value="D-LACTATE DEHYDROGENASE"/>
    <property type="match status" value="1"/>
</dbReference>
<dbReference type="Gene3D" id="3.30.465.10">
    <property type="match status" value="1"/>
</dbReference>